<sequence>MSSSNPFLHLISPPSLIFGHERDHEFFLHHRHDLLSGHFLPANAPATDNFQAAFANHDVNRPFGSHCDSLNFLPKKKLPGKKDRHSKICTAQGLRDRRVRLSIEIARNFFDLQDMLGFDKASKTLEWLFTKSKAAIEELVQKSLSSTSECEVISPGTSELAANNGDISKKKKKKKKKKTPLMTARVNKEKKMSKQAHNYSFQDLLVRASRAEARARA</sequence>
<feature type="region of interest" description="Disordered" evidence="6">
    <location>
        <begin position="162"/>
        <end position="181"/>
    </location>
</feature>
<dbReference type="InterPro" id="IPR005333">
    <property type="entry name" value="Transcription_factor_TCP"/>
</dbReference>
<gene>
    <name evidence="8" type="primary">CYC2</name>
</gene>
<dbReference type="PANTHER" id="PTHR31072:SF224">
    <property type="entry name" value="TRANSCRIPTION FACTOR TCP1"/>
    <property type="match status" value="1"/>
</dbReference>
<feature type="compositionally biased region" description="Basic residues" evidence="6">
    <location>
        <begin position="169"/>
        <end position="179"/>
    </location>
</feature>
<feature type="domain" description="TCP" evidence="7">
    <location>
        <begin position="81"/>
        <end position="139"/>
    </location>
</feature>
<reference evidence="8" key="1">
    <citation type="submission" date="2011-09" db="EMBL/GenBank/DDBJ databases">
        <title>Convergent morphological and regulatory evolution of flower-like inflorescences.</title>
        <authorList>
            <person name="Ruonala R.H."/>
            <person name="Albert V.A."/>
        </authorList>
    </citation>
    <scope>NUCLEOTIDE SEQUENCE</scope>
</reference>
<dbReference type="GO" id="GO:2000032">
    <property type="term" value="P:regulation of secondary shoot formation"/>
    <property type="evidence" value="ECO:0007669"/>
    <property type="project" value="TreeGrafter"/>
</dbReference>
<evidence type="ECO:0000256" key="2">
    <source>
        <dbReference type="ARBA" id="ARBA00023015"/>
    </source>
</evidence>
<dbReference type="GO" id="GO:0043565">
    <property type="term" value="F:sequence-specific DNA binding"/>
    <property type="evidence" value="ECO:0007669"/>
    <property type="project" value="TreeGrafter"/>
</dbReference>
<organism evidence="8">
    <name type="scientific">Viburnum plicatum</name>
    <dbReference type="NCBI Taxonomy" id="179996"/>
    <lineage>
        <taxon>Eukaryota</taxon>
        <taxon>Viridiplantae</taxon>
        <taxon>Streptophyta</taxon>
        <taxon>Embryophyta</taxon>
        <taxon>Tracheophyta</taxon>
        <taxon>Spermatophyta</taxon>
        <taxon>Magnoliopsida</taxon>
        <taxon>eudicotyledons</taxon>
        <taxon>Gunneridae</taxon>
        <taxon>Pentapetalae</taxon>
        <taxon>asterids</taxon>
        <taxon>campanulids</taxon>
        <taxon>Dipsacales</taxon>
        <taxon>Adoxaceae</taxon>
        <taxon>Viburnum</taxon>
    </lineage>
</organism>
<dbReference type="PROSITE" id="PS51369">
    <property type="entry name" value="TCP"/>
    <property type="match status" value="1"/>
</dbReference>
<evidence type="ECO:0000256" key="5">
    <source>
        <dbReference type="ARBA" id="ARBA00023242"/>
    </source>
</evidence>
<evidence type="ECO:0000256" key="4">
    <source>
        <dbReference type="ARBA" id="ARBA00023163"/>
    </source>
</evidence>
<evidence type="ECO:0000313" key="8">
    <source>
        <dbReference type="EMBL" id="AFP66938.1"/>
    </source>
</evidence>
<dbReference type="EMBL" id="JN710445">
    <property type="protein sequence ID" value="AFP66938.1"/>
    <property type="molecule type" value="Genomic_DNA"/>
</dbReference>
<protein>
    <submittedName>
        <fullName evidence="8">Cycloidea-like protein 2</fullName>
    </submittedName>
</protein>
<dbReference type="InterPro" id="IPR017887">
    <property type="entry name" value="TF_TCP_subgr"/>
</dbReference>
<dbReference type="PANTHER" id="PTHR31072">
    <property type="entry name" value="TRANSCRIPTION FACTOR TCP4-RELATED"/>
    <property type="match status" value="1"/>
</dbReference>
<keyword evidence="4" id="KW-0804">Transcription</keyword>
<comment type="subcellular location">
    <subcellularLocation>
        <location evidence="1">Nucleus</location>
    </subcellularLocation>
</comment>
<keyword evidence="3" id="KW-0238">DNA-binding</keyword>
<dbReference type="GO" id="GO:0003700">
    <property type="term" value="F:DNA-binding transcription factor activity"/>
    <property type="evidence" value="ECO:0007669"/>
    <property type="project" value="InterPro"/>
</dbReference>
<dbReference type="GO" id="GO:0005634">
    <property type="term" value="C:nucleus"/>
    <property type="evidence" value="ECO:0007669"/>
    <property type="project" value="UniProtKB-SubCell"/>
</dbReference>
<feature type="non-terminal residue" evidence="8">
    <location>
        <position position="217"/>
    </location>
</feature>
<keyword evidence="2" id="KW-0805">Transcription regulation</keyword>
<name>K4GSZ0_9DIPS</name>
<evidence type="ECO:0000256" key="6">
    <source>
        <dbReference type="SAM" id="MobiDB-lite"/>
    </source>
</evidence>
<evidence type="ECO:0000256" key="1">
    <source>
        <dbReference type="ARBA" id="ARBA00004123"/>
    </source>
</evidence>
<dbReference type="Pfam" id="PF03634">
    <property type="entry name" value="TCP"/>
    <property type="match status" value="1"/>
</dbReference>
<feature type="non-terminal residue" evidence="8">
    <location>
        <position position="1"/>
    </location>
</feature>
<dbReference type="AlphaFoldDB" id="K4GSZ0"/>
<keyword evidence="5" id="KW-0539">Nucleus</keyword>
<evidence type="ECO:0000259" key="7">
    <source>
        <dbReference type="PROSITE" id="PS51369"/>
    </source>
</evidence>
<proteinExistence type="predicted"/>
<accession>K4GSZ0</accession>
<evidence type="ECO:0000256" key="3">
    <source>
        <dbReference type="ARBA" id="ARBA00023125"/>
    </source>
</evidence>